<dbReference type="SUPFAM" id="SSF141868">
    <property type="entry name" value="EAL domain-like"/>
    <property type="match status" value="1"/>
</dbReference>
<dbReference type="PANTHER" id="PTHR33121">
    <property type="entry name" value="CYCLIC DI-GMP PHOSPHODIESTERASE PDEF"/>
    <property type="match status" value="1"/>
</dbReference>
<gene>
    <name evidence="2" type="ORF">CARN2_2464</name>
</gene>
<dbReference type="GO" id="GO:0071111">
    <property type="term" value="F:cyclic-guanylate-specific phosphodiesterase activity"/>
    <property type="evidence" value="ECO:0007669"/>
    <property type="project" value="InterPro"/>
</dbReference>
<evidence type="ECO:0000259" key="1">
    <source>
        <dbReference type="PROSITE" id="PS50883"/>
    </source>
</evidence>
<dbReference type="Gene3D" id="3.20.20.450">
    <property type="entry name" value="EAL domain"/>
    <property type="match status" value="1"/>
</dbReference>
<dbReference type="PROSITE" id="PS50883">
    <property type="entry name" value="EAL"/>
    <property type="match status" value="1"/>
</dbReference>
<dbReference type="SMART" id="SM00052">
    <property type="entry name" value="EAL"/>
    <property type="match status" value="1"/>
</dbReference>
<evidence type="ECO:0000313" key="2">
    <source>
        <dbReference type="EMBL" id="CBH96748.1"/>
    </source>
</evidence>
<accession>E6PP96</accession>
<dbReference type="PANTHER" id="PTHR33121:SF79">
    <property type="entry name" value="CYCLIC DI-GMP PHOSPHODIESTERASE PDED-RELATED"/>
    <property type="match status" value="1"/>
</dbReference>
<organism evidence="2">
    <name type="scientific">mine drainage metagenome</name>
    <dbReference type="NCBI Taxonomy" id="410659"/>
    <lineage>
        <taxon>unclassified sequences</taxon>
        <taxon>metagenomes</taxon>
        <taxon>ecological metagenomes</taxon>
    </lineage>
</organism>
<dbReference type="InterPro" id="IPR001633">
    <property type="entry name" value="EAL_dom"/>
</dbReference>
<feature type="domain" description="EAL" evidence="1">
    <location>
        <begin position="1"/>
        <end position="229"/>
    </location>
</feature>
<dbReference type="AlphaFoldDB" id="E6PP96"/>
<sequence length="238" mass="26215">MVATGDVIGMETLVRWQHPEDGLVFPDRFIPVAEAHGLVGDLTRAVLKGALVQAKAWQEAGQALSVAVNVSMDDLAALEFADFVAAETAAVGMPPQSVVLEVTESRLMQSLATSLDVLARLRLKRFRLSIDDFGTGHSSLAQLRDLPFDELKIDRSFTRGAWQDERLRAIFEASLSLANQLGMEVVAEGVEDADDWAFLRQTGCHLGQGYFIARPMPAAALPGWLEDWRRRMNRAPQN</sequence>
<reference evidence="2" key="1">
    <citation type="submission" date="2009-10" db="EMBL/GenBank/DDBJ databases">
        <title>Diversity of trophic interactions inside an arsenic-rich microbial ecosystem.</title>
        <authorList>
            <person name="Bertin P.N."/>
            <person name="Heinrich-Salmeron A."/>
            <person name="Pelletier E."/>
            <person name="Goulhen-Chollet F."/>
            <person name="Arsene-Ploetze F."/>
            <person name="Gallien S."/>
            <person name="Calteau A."/>
            <person name="Vallenet D."/>
            <person name="Casiot C."/>
            <person name="Chane-Woon-Ming B."/>
            <person name="Giloteaux L."/>
            <person name="Barakat M."/>
            <person name="Bonnefoy V."/>
            <person name="Bruneel O."/>
            <person name="Chandler M."/>
            <person name="Cleiss J."/>
            <person name="Duran R."/>
            <person name="Elbaz-Poulichet F."/>
            <person name="Fonknechten N."/>
            <person name="Lauga B."/>
            <person name="Mornico D."/>
            <person name="Ortet P."/>
            <person name="Schaeffer C."/>
            <person name="Siguier P."/>
            <person name="Alexander Thil Smith A."/>
            <person name="Van Dorsselaer A."/>
            <person name="Weissenbach J."/>
            <person name="Medigue C."/>
            <person name="Le Paslier D."/>
        </authorList>
    </citation>
    <scope>NUCLEOTIDE SEQUENCE</scope>
</reference>
<dbReference type="InterPro" id="IPR035919">
    <property type="entry name" value="EAL_sf"/>
</dbReference>
<dbReference type="Pfam" id="PF00563">
    <property type="entry name" value="EAL"/>
    <property type="match status" value="1"/>
</dbReference>
<name>E6PP96_9ZZZZ</name>
<dbReference type="InterPro" id="IPR050706">
    <property type="entry name" value="Cyclic-di-GMP_PDE-like"/>
</dbReference>
<comment type="caution">
    <text evidence="2">The sequence shown here is derived from an EMBL/GenBank/DDBJ whole genome shotgun (WGS) entry which is preliminary data.</text>
</comment>
<proteinExistence type="predicted"/>
<dbReference type="EMBL" id="CABM01000031">
    <property type="protein sequence ID" value="CBH96748.1"/>
    <property type="molecule type" value="Genomic_DNA"/>
</dbReference>
<dbReference type="CDD" id="cd01948">
    <property type="entry name" value="EAL"/>
    <property type="match status" value="1"/>
</dbReference>
<protein>
    <recommendedName>
        <fullName evidence="1">EAL domain-containing protein</fullName>
    </recommendedName>
</protein>